<keyword evidence="5 6" id="KW-0472">Membrane</keyword>
<evidence type="ECO:0000256" key="2">
    <source>
        <dbReference type="ARBA" id="ARBA00022475"/>
    </source>
</evidence>
<organism evidence="7 8">
    <name type="scientific">Bifidobacterium hominis</name>
    <dbReference type="NCBI Taxonomy" id="3133177"/>
    <lineage>
        <taxon>Bacteria</taxon>
        <taxon>Bacillati</taxon>
        <taxon>Actinomycetota</taxon>
        <taxon>Actinomycetes</taxon>
        <taxon>Bifidobacteriales</taxon>
        <taxon>Bifidobacteriaceae</taxon>
        <taxon>Bifidobacterium</taxon>
    </lineage>
</organism>
<evidence type="ECO:0000256" key="5">
    <source>
        <dbReference type="ARBA" id="ARBA00023136"/>
    </source>
</evidence>
<proteinExistence type="predicted"/>
<feature type="transmembrane region" description="Helical" evidence="6">
    <location>
        <begin position="344"/>
        <end position="366"/>
    </location>
</feature>
<sequence>MRNQNTHMLRAWLKQIFISRPFARIISGQLISAAGSNATAVVIPLIAVITLQASSFEVGVLNAAQSIAAAILGIHIGRWCDQIGPDKTMLASNLIGVASTGLLCAGVFTGFISLPALIVLMLAVGIAQLGFDIARTGYTVALVPKEQLPHANSLIEGASAVGEGIGPSFGGWLFSSIGAAFALLFDCATYVCSSLLVLLNVREYRQTFAQFDAQERAAADEDSGEGDNESLTEDIKSSKQGLRFVWKNGVIRSIACSAGQFNFFTAAFFTVYYVFVVRELHMSALTVGFAETCSGIAGIASAAVASPLMKHVAAGPLFLATMLGPTLAALLIPLAGFLLGNPPLVVLVVCVAQFAWSFTITINLIVSESIKQVVTPEHMLGQVSSVERVIALAAEPIGALAGGAVAGLLGNGFALYLCVVGLATSILWALGKHGILSFAQPQEWGE</sequence>
<feature type="transmembrane region" description="Helical" evidence="6">
    <location>
        <begin position="59"/>
        <end position="80"/>
    </location>
</feature>
<dbReference type="EMBL" id="JBBMFR010000004">
    <property type="protein sequence ID" value="MEQ2397082.1"/>
    <property type="molecule type" value="Genomic_DNA"/>
</dbReference>
<keyword evidence="4 6" id="KW-1133">Transmembrane helix</keyword>
<evidence type="ECO:0000256" key="3">
    <source>
        <dbReference type="ARBA" id="ARBA00022692"/>
    </source>
</evidence>
<protein>
    <submittedName>
        <fullName evidence="7">MFS transporter</fullName>
    </submittedName>
</protein>
<name>A0ABV1C8P9_9BIFI</name>
<feature type="transmembrane region" description="Helical" evidence="6">
    <location>
        <begin position="101"/>
        <end position="127"/>
    </location>
</feature>
<dbReference type="InterPro" id="IPR036259">
    <property type="entry name" value="MFS_trans_sf"/>
</dbReference>
<keyword evidence="2" id="KW-1003">Cell membrane</keyword>
<comment type="subcellular location">
    <subcellularLocation>
        <location evidence="1">Cell membrane</location>
        <topology evidence="1">Multi-pass membrane protein</topology>
    </subcellularLocation>
</comment>
<dbReference type="Proteomes" id="UP001462554">
    <property type="component" value="Unassembled WGS sequence"/>
</dbReference>
<accession>A0ABV1C8P9</accession>
<dbReference type="SUPFAM" id="SSF103473">
    <property type="entry name" value="MFS general substrate transporter"/>
    <property type="match status" value="1"/>
</dbReference>
<reference evidence="7 8" key="1">
    <citation type="submission" date="2024-03" db="EMBL/GenBank/DDBJ databases">
        <title>Human intestinal bacterial collection.</title>
        <authorList>
            <person name="Pauvert C."/>
            <person name="Hitch T.C.A."/>
            <person name="Clavel T."/>
        </authorList>
    </citation>
    <scope>NUCLEOTIDE SEQUENCE [LARGE SCALE GENOMIC DNA]</scope>
    <source>
        <strain evidence="7 8">CLA-AA-H311</strain>
    </source>
</reference>
<dbReference type="Pfam" id="PF07690">
    <property type="entry name" value="MFS_1"/>
    <property type="match status" value="1"/>
</dbReference>
<feature type="transmembrane region" description="Helical" evidence="6">
    <location>
        <begin position="172"/>
        <end position="199"/>
    </location>
</feature>
<dbReference type="CDD" id="cd06173">
    <property type="entry name" value="MFS_MefA_like"/>
    <property type="match status" value="1"/>
</dbReference>
<dbReference type="RefSeq" id="WP_307975593.1">
    <property type="nucleotide sequence ID" value="NZ_JBBMFR010000004.1"/>
</dbReference>
<feature type="transmembrane region" description="Helical" evidence="6">
    <location>
        <begin position="281"/>
        <end position="305"/>
    </location>
</feature>
<keyword evidence="3 6" id="KW-0812">Transmembrane</keyword>
<evidence type="ECO:0000313" key="8">
    <source>
        <dbReference type="Proteomes" id="UP001462554"/>
    </source>
</evidence>
<dbReference type="InterPro" id="IPR011701">
    <property type="entry name" value="MFS"/>
</dbReference>
<gene>
    <name evidence="7" type="ORF">WMO36_04250</name>
</gene>
<feature type="transmembrane region" description="Helical" evidence="6">
    <location>
        <begin position="413"/>
        <end position="431"/>
    </location>
</feature>
<dbReference type="Gene3D" id="1.20.1250.20">
    <property type="entry name" value="MFS general substrate transporter like domains"/>
    <property type="match status" value="1"/>
</dbReference>
<feature type="transmembrane region" description="Helical" evidence="6">
    <location>
        <begin position="30"/>
        <end position="53"/>
    </location>
</feature>
<comment type="caution">
    <text evidence="7">The sequence shown here is derived from an EMBL/GenBank/DDBJ whole genome shotgun (WGS) entry which is preliminary data.</text>
</comment>
<evidence type="ECO:0000313" key="7">
    <source>
        <dbReference type="EMBL" id="MEQ2397082.1"/>
    </source>
</evidence>
<keyword evidence="8" id="KW-1185">Reference proteome</keyword>
<feature type="transmembrane region" description="Helical" evidence="6">
    <location>
        <begin position="249"/>
        <end position="275"/>
    </location>
</feature>
<evidence type="ECO:0000256" key="6">
    <source>
        <dbReference type="SAM" id="Phobius"/>
    </source>
</evidence>
<dbReference type="PANTHER" id="PTHR23513">
    <property type="entry name" value="INTEGRAL MEMBRANE EFFLUX PROTEIN-RELATED"/>
    <property type="match status" value="1"/>
</dbReference>
<feature type="transmembrane region" description="Helical" evidence="6">
    <location>
        <begin position="317"/>
        <end position="338"/>
    </location>
</feature>
<dbReference type="PANTHER" id="PTHR23513:SF6">
    <property type="entry name" value="MAJOR FACILITATOR SUPERFAMILY ASSOCIATED DOMAIN-CONTAINING PROTEIN"/>
    <property type="match status" value="1"/>
</dbReference>
<evidence type="ECO:0000256" key="4">
    <source>
        <dbReference type="ARBA" id="ARBA00022989"/>
    </source>
</evidence>
<evidence type="ECO:0000256" key="1">
    <source>
        <dbReference type="ARBA" id="ARBA00004651"/>
    </source>
</evidence>